<dbReference type="EMBL" id="CH963920">
    <property type="protein sequence ID" value="EDW77559.2"/>
    <property type="molecule type" value="Genomic_DNA"/>
</dbReference>
<dbReference type="InterPro" id="IPR027329">
    <property type="entry name" value="TPX2_C"/>
</dbReference>
<dbReference type="InParanoid" id="B4N0E6"/>
<dbReference type="Proteomes" id="UP000007798">
    <property type="component" value="Unassembled WGS sequence"/>
</dbReference>
<comment type="similarity">
    <text evidence="2">Belongs to the TPX2 family.</text>
</comment>
<feature type="domain" description="TPX2 C-terminal" evidence="6">
    <location>
        <begin position="84"/>
        <end position="136"/>
    </location>
</feature>
<feature type="compositionally biased region" description="Basic and acidic residues" evidence="5">
    <location>
        <begin position="168"/>
        <end position="184"/>
    </location>
</feature>
<feature type="region of interest" description="Disordered" evidence="5">
    <location>
        <begin position="168"/>
        <end position="206"/>
    </location>
</feature>
<dbReference type="Pfam" id="PF06886">
    <property type="entry name" value="TPX2"/>
    <property type="match status" value="2"/>
</dbReference>
<evidence type="ECO:0000256" key="3">
    <source>
        <dbReference type="ARBA" id="ARBA00022490"/>
    </source>
</evidence>
<dbReference type="OrthoDB" id="1684416at2759"/>
<organism evidence="7 8">
    <name type="scientific">Drosophila willistoni</name>
    <name type="common">Fruit fly</name>
    <dbReference type="NCBI Taxonomy" id="7260"/>
    <lineage>
        <taxon>Eukaryota</taxon>
        <taxon>Metazoa</taxon>
        <taxon>Ecdysozoa</taxon>
        <taxon>Arthropoda</taxon>
        <taxon>Hexapoda</taxon>
        <taxon>Insecta</taxon>
        <taxon>Pterygota</taxon>
        <taxon>Neoptera</taxon>
        <taxon>Endopterygota</taxon>
        <taxon>Diptera</taxon>
        <taxon>Brachycera</taxon>
        <taxon>Muscomorpha</taxon>
        <taxon>Ephydroidea</taxon>
        <taxon>Drosophilidae</taxon>
        <taxon>Drosophila</taxon>
        <taxon>Sophophora</taxon>
    </lineage>
</organism>
<proteinExistence type="inferred from homology"/>
<name>B4N0E6_DROWI</name>
<reference evidence="7 8" key="1">
    <citation type="journal article" date="2007" name="Nature">
        <title>Evolution of genes and genomes on the Drosophila phylogeny.</title>
        <authorList>
            <consortium name="Drosophila 12 Genomes Consortium"/>
            <person name="Clark A.G."/>
            <person name="Eisen M.B."/>
            <person name="Smith D.R."/>
            <person name="Bergman C.M."/>
            <person name="Oliver B."/>
            <person name="Markow T.A."/>
            <person name="Kaufman T.C."/>
            <person name="Kellis M."/>
            <person name="Gelbart W."/>
            <person name="Iyer V.N."/>
            <person name="Pollard D.A."/>
            <person name="Sackton T.B."/>
            <person name="Larracuente A.M."/>
            <person name="Singh N.D."/>
            <person name="Abad J.P."/>
            <person name="Abt D.N."/>
            <person name="Adryan B."/>
            <person name="Aguade M."/>
            <person name="Akashi H."/>
            <person name="Anderson W.W."/>
            <person name="Aquadro C.F."/>
            <person name="Ardell D.H."/>
            <person name="Arguello R."/>
            <person name="Artieri C.G."/>
            <person name="Barbash D.A."/>
            <person name="Barker D."/>
            <person name="Barsanti P."/>
            <person name="Batterham P."/>
            <person name="Batzoglou S."/>
            <person name="Begun D."/>
            <person name="Bhutkar A."/>
            <person name="Blanco E."/>
            <person name="Bosak S.A."/>
            <person name="Bradley R.K."/>
            <person name="Brand A.D."/>
            <person name="Brent M.R."/>
            <person name="Brooks A.N."/>
            <person name="Brown R.H."/>
            <person name="Butlin R.K."/>
            <person name="Caggese C."/>
            <person name="Calvi B.R."/>
            <person name="Bernardo de Carvalho A."/>
            <person name="Caspi A."/>
            <person name="Castrezana S."/>
            <person name="Celniker S.E."/>
            <person name="Chang J.L."/>
            <person name="Chapple C."/>
            <person name="Chatterji S."/>
            <person name="Chinwalla A."/>
            <person name="Civetta A."/>
            <person name="Clifton S.W."/>
            <person name="Comeron J.M."/>
            <person name="Costello J.C."/>
            <person name="Coyne J.A."/>
            <person name="Daub J."/>
            <person name="David R.G."/>
            <person name="Delcher A.L."/>
            <person name="Delehaunty K."/>
            <person name="Do C.B."/>
            <person name="Ebling H."/>
            <person name="Edwards K."/>
            <person name="Eickbush T."/>
            <person name="Evans J.D."/>
            <person name="Filipski A."/>
            <person name="Findeiss S."/>
            <person name="Freyhult E."/>
            <person name="Fulton L."/>
            <person name="Fulton R."/>
            <person name="Garcia A.C."/>
            <person name="Gardiner A."/>
            <person name="Garfield D.A."/>
            <person name="Garvin B.E."/>
            <person name="Gibson G."/>
            <person name="Gilbert D."/>
            <person name="Gnerre S."/>
            <person name="Godfrey J."/>
            <person name="Good R."/>
            <person name="Gotea V."/>
            <person name="Gravely B."/>
            <person name="Greenberg A.J."/>
            <person name="Griffiths-Jones S."/>
            <person name="Gross S."/>
            <person name="Guigo R."/>
            <person name="Gustafson E.A."/>
            <person name="Haerty W."/>
            <person name="Hahn M.W."/>
            <person name="Halligan D.L."/>
            <person name="Halpern A.L."/>
            <person name="Halter G.M."/>
            <person name="Han M.V."/>
            <person name="Heger A."/>
            <person name="Hillier L."/>
            <person name="Hinrichs A.S."/>
            <person name="Holmes I."/>
            <person name="Hoskins R.A."/>
            <person name="Hubisz M.J."/>
            <person name="Hultmark D."/>
            <person name="Huntley M.A."/>
            <person name="Jaffe D.B."/>
            <person name="Jagadeeshan S."/>
            <person name="Jeck W.R."/>
            <person name="Johnson J."/>
            <person name="Jones C.D."/>
            <person name="Jordan W.C."/>
            <person name="Karpen G.H."/>
            <person name="Kataoka E."/>
            <person name="Keightley P.D."/>
            <person name="Kheradpour P."/>
            <person name="Kirkness E.F."/>
            <person name="Koerich L.B."/>
            <person name="Kristiansen K."/>
            <person name="Kudrna D."/>
            <person name="Kulathinal R.J."/>
            <person name="Kumar S."/>
            <person name="Kwok R."/>
            <person name="Lander E."/>
            <person name="Langley C.H."/>
            <person name="Lapoint R."/>
            <person name="Lazzaro B.P."/>
            <person name="Lee S.J."/>
            <person name="Levesque L."/>
            <person name="Li R."/>
            <person name="Lin C.F."/>
            <person name="Lin M.F."/>
            <person name="Lindblad-Toh K."/>
            <person name="Llopart A."/>
            <person name="Long M."/>
            <person name="Low L."/>
            <person name="Lozovsky E."/>
            <person name="Lu J."/>
            <person name="Luo M."/>
            <person name="Machado C.A."/>
            <person name="Makalowski W."/>
            <person name="Marzo M."/>
            <person name="Matsuda M."/>
            <person name="Matzkin L."/>
            <person name="McAllister B."/>
            <person name="McBride C.S."/>
            <person name="McKernan B."/>
            <person name="McKernan K."/>
            <person name="Mendez-Lago M."/>
            <person name="Minx P."/>
            <person name="Mollenhauer M.U."/>
            <person name="Montooth K."/>
            <person name="Mount S.M."/>
            <person name="Mu X."/>
            <person name="Myers E."/>
            <person name="Negre B."/>
            <person name="Newfeld S."/>
            <person name="Nielsen R."/>
            <person name="Noor M.A."/>
            <person name="O'Grady P."/>
            <person name="Pachter L."/>
            <person name="Papaceit M."/>
            <person name="Parisi M.J."/>
            <person name="Parisi M."/>
            <person name="Parts L."/>
            <person name="Pedersen J.S."/>
            <person name="Pesole G."/>
            <person name="Phillippy A.M."/>
            <person name="Ponting C.P."/>
            <person name="Pop M."/>
            <person name="Porcelli D."/>
            <person name="Powell J.R."/>
            <person name="Prohaska S."/>
            <person name="Pruitt K."/>
            <person name="Puig M."/>
            <person name="Quesneville H."/>
            <person name="Ram K.R."/>
            <person name="Rand D."/>
            <person name="Rasmussen M.D."/>
            <person name="Reed L.K."/>
            <person name="Reenan R."/>
            <person name="Reily A."/>
            <person name="Remington K.A."/>
            <person name="Rieger T.T."/>
            <person name="Ritchie M.G."/>
            <person name="Robin C."/>
            <person name="Rogers Y.H."/>
            <person name="Rohde C."/>
            <person name="Rozas J."/>
            <person name="Rubenfield M.J."/>
            <person name="Ruiz A."/>
            <person name="Russo S."/>
            <person name="Salzberg S.L."/>
            <person name="Sanchez-Gracia A."/>
            <person name="Saranga D.J."/>
            <person name="Sato H."/>
            <person name="Schaeffer S.W."/>
            <person name="Schatz M.C."/>
            <person name="Schlenke T."/>
            <person name="Schwartz R."/>
            <person name="Segarra C."/>
            <person name="Singh R.S."/>
            <person name="Sirot L."/>
            <person name="Sirota M."/>
            <person name="Sisneros N.B."/>
            <person name="Smith C.D."/>
            <person name="Smith T.F."/>
            <person name="Spieth J."/>
            <person name="Stage D.E."/>
            <person name="Stark A."/>
            <person name="Stephan W."/>
            <person name="Strausberg R.L."/>
            <person name="Strempel S."/>
            <person name="Sturgill D."/>
            <person name="Sutton G."/>
            <person name="Sutton G.G."/>
            <person name="Tao W."/>
            <person name="Teichmann S."/>
            <person name="Tobari Y.N."/>
            <person name="Tomimura Y."/>
            <person name="Tsolas J.M."/>
            <person name="Valente V.L."/>
            <person name="Venter E."/>
            <person name="Venter J.C."/>
            <person name="Vicario S."/>
            <person name="Vieira F.G."/>
            <person name="Vilella A.J."/>
            <person name="Villasante A."/>
            <person name="Walenz B."/>
            <person name="Wang J."/>
            <person name="Wasserman M."/>
            <person name="Watts T."/>
            <person name="Wilson D."/>
            <person name="Wilson R.K."/>
            <person name="Wing R.A."/>
            <person name="Wolfner M.F."/>
            <person name="Wong A."/>
            <person name="Wong G.K."/>
            <person name="Wu C.I."/>
            <person name="Wu G."/>
            <person name="Yamamoto D."/>
            <person name="Yang H.P."/>
            <person name="Yang S.P."/>
            <person name="Yorke J.A."/>
            <person name="Yoshida K."/>
            <person name="Zdobnov E."/>
            <person name="Zhang P."/>
            <person name="Zhang Y."/>
            <person name="Zimin A.V."/>
            <person name="Baldwin J."/>
            <person name="Abdouelleil A."/>
            <person name="Abdulkadir J."/>
            <person name="Abebe A."/>
            <person name="Abera B."/>
            <person name="Abreu J."/>
            <person name="Acer S.C."/>
            <person name="Aftuck L."/>
            <person name="Alexander A."/>
            <person name="An P."/>
            <person name="Anderson E."/>
            <person name="Anderson S."/>
            <person name="Arachi H."/>
            <person name="Azer M."/>
            <person name="Bachantsang P."/>
            <person name="Barry A."/>
            <person name="Bayul T."/>
            <person name="Berlin A."/>
            <person name="Bessette D."/>
            <person name="Bloom T."/>
            <person name="Blye J."/>
            <person name="Boguslavskiy L."/>
            <person name="Bonnet C."/>
            <person name="Boukhgalter B."/>
            <person name="Bourzgui I."/>
            <person name="Brown A."/>
            <person name="Cahill P."/>
            <person name="Channer S."/>
            <person name="Cheshatsang Y."/>
            <person name="Chuda L."/>
            <person name="Citroen M."/>
            <person name="Collymore A."/>
            <person name="Cooke P."/>
            <person name="Costello M."/>
            <person name="D'Aco K."/>
            <person name="Daza R."/>
            <person name="De Haan G."/>
            <person name="DeGray S."/>
            <person name="DeMaso C."/>
            <person name="Dhargay N."/>
            <person name="Dooley K."/>
            <person name="Dooley E."/>
            <person name="Doricent M."/>
            <person name="Dorje P."/>
            <person name="Dorjee K."/>
            <person name="Dupes A."/>
            <person name="Elong R."/>
            <person name="Falk J."/>
            <person name="Farina A."/>
            <person name="Faro S."/>
            <person name="Ferguson D."/>
            <person name="Fisher S."/>
            <person name="Foley C.D."/>
            <person name="Franke A."/>
            <person name="Friedrich D."/>
            <person name="Gadbois L."/>
            <person name="Gearin G."/>
            <person name="Gearin C.R."/>
            <person name="Giannoukos G."/>
            <person name="Goode T."/>
            <person name="Graham J."/>
            <person name="Grandbois E."/>
            <person name="Grewal S."/>
            <person name="Gyaltsen K."/>
            <person name="Hafez N."/>
            <person name="Hagos B."/>
            <person name="Hall J."/>
            <person name="Henson C."/>
            <person name="Hollinger A."/>
            <person name="Honan T."/>
            <person name="Huard M.D."/>
            <person name="Hughes L."/>
            <person name="Hurhula B."/>
            <person name="Husby M.E."/>
            <person name="Kamat A."/>
            <person name="Kanga B."/>
            <person name="Kashin S."/>
            <person name="Khazanovich D."/>
            <person name="Kisner P."/>
            <person name="Lance K."/>
            <person name="Lara M."/>
            <person name="Lee W."/>
            <person name="Lennon N."/>
            <person name="Letendre F."/>
            <person name="LeVine R."/>
            <person name="Lipovsky A."/>
            <person name="Liu X."/>
            <person name="Liu J."/>
            <person name="Liu S."/>
            <person name="Lokyitsang T."/>
            <person name="Lokyitsang Y."/>
            <person name="Lubonja R."/>
            <person name="Lui A."/>
            <person name="MacDonald P."/>
            <person name="Magnisalis V."/>
            <person name="Maru K."/>
            <person name="Matthews C."/>
            <person name="McCusker W."/>
            <person name="McDonough S."/>
            <person name="Mehta T."/>
            <person name="Meldrim J."/>
            <person name="Meneus L."/>
            <person name="Mihai O."/>
            <person name="Mihalev A."/>
            <person name="Mihova T."/>
            <person name="Mittelman R."/>
            <person name="Mlenga V."/>
            <person name="Montmayeur A."/>
            <person name="Mulrain L."/>
            <person name="Navidi A."/>
            <person name="Naylor J."/>
            <person name="Negash T."/>
            <person name="Nguyen T."/>
            <person name="Nguyen N."/>
            <person name="Nicol R."/>
            <person name="Norbu C."/>
            <person name="Norbu N."/>
            <person name="Novod N."/>
            <person name="O'Neill B."/>
            <person name="Osman S."/>
            <person name="Markiewicz E."/>
            <person name="Oyono O.L."/>
            <person name="Patti C."/>
            <person name="Phunkhang P."/>
            <person name="Pierre F."/>
            <person name="Priest M."/>
            <person name="Raghuraman S."/>
            <person name="Rege F."/>
            <person name="Reyes R."/>
            <person name="Rise C."/>
            <person name="Rogov P."/>
            <person name="Ross K."/>
            <person name="Ryan E."/>
            <person name="Settipalli S."/>
            <person name="Shea T."/>
            <person name="Sherpa N."/>
            <person name="Shi L."/>
            <person name="Shih D."/>
            <person name="Sparrow T."/>
            <person name="Spaulding J."/>
            <person name="Stalker J."/>
            <person name="Stange-Thomann N."/>
            <person name="Stavropoulos S."/>
            <person name="Stone C."/>
            <person name="Strader C."/>
            <person name="Tesfaye S."/>
            <person name="Thomson T."/>
            <person name="Thoulutsang Y."/>
            <person name="Thoulutsang D."/>
            <person name="Topham K."/>
            <person name="Topping I."/>
            <person name="Tsamla T."/>
            <person name="Vassiliev H."/>
            <person name="Vo A."/>
            <person name="Wangchuk T."/>
            <person name="Wangdi T."/>
            <person name="Weiand M."/>
            <person name="Wilkinson J."/>
            <person name="Wilson A."/>
            <person name="Yadav S."/>
            <person name="Young G."/>
            <person name="Yu Q."/>
            <person name="Zembek L."/>
            <person name="Zhong D."/>
            <person name="Zimmer A."/>
            <person name="Zwirko Z."/>
            <person name="Jaffe D.B."/>
            <person name="Alvarez P."/>
            <person name="Brockman W."/>
            <person name="Butler J."/>
            <person name="Chin C."/>
            <person name="Gnerre S."/>
            <person name="Grabherr M."/>
            <person name="Kleber M."/>
            <person name="Mauceli E."/>
            <person name="MacCallum I."/>
        </authorList>
    </citation>
    <scope>NUCLEOTIDE SEQUENCE [LARGE SCALE GENOMIC DNA]</scope>
    <source>
        <strain evidence="8">Tucson 14030-0811.24</strain>
    </source>
</reference>
<gene>
    <name evidence="7" type="primary">Dwil\GK19360</name>
    <name evidence="7" type="ORF">Dwil_GK19360</name>
</gene>
<sequence length="206" mass="24867">MLTSKTTKENMESQKQKLPTPKAYKFMQIYDERKKMLLNQQQENERKLREFRANPMPNFGLAHQLTNNIKLMHRITVPITPNVLKNSMQAEQKREQQIQAQIKLKEENLLKTLKPNFKAHPMPLYKMEHFKPSNRQTLIDMKPFNLKSEERGLQRKLFNEQNMKILENKSRRMEEERENRESQLKQKLRQLTNFKANRNPFGFQQK</sequence>
<protein>
    <recommendedName>
        <fullName evidence="6">TPX2 C-terminal domain-containing protein</fullName>
    </recommendedName>
</protein>
<dbReference type="HOGENOM" id="CLU_1497820_0_0_1"/>
<dbReference type="eggNOG" id="ENOG502TBB4">
    <property type="taxonomic scope" value="Eukaryota"/>
</dbReference>
<evidence type="ECO:0000256" key="4">
    <source>
        <dbReference type="ARBA" id="ARBA00023212"/>
    </source>
</evidence>
<dbReference type="KEGG" id="dwi:6644115"/>
<comment type="subcellular location">
    <subcellularLocation>
        <location evidence="1">Cytoplasm</location>
        <location evidence="1">Cytoskeleton</location>
    </subcellularLocation>
</comment>
<evidence type="ECO:0000256" key="5">
    <source>
        <dbReference type="SAM" id="MobiDB-lite"/>
    </source>
</evidence>
<keyword evidence="4" id="KW-0206">Cytoskeleton</keyword>
<evidence type="ECO:0000313" key="7">
    <source>
        <dbReference type="EMBL" id="EDW77559.2"/>
    </source>
</evidence>
<evidence type="ECO:0000256" key="2">
    <source>
        <dbReference type="ARBA" id="ARBA00005885"/>
    </source>
</evidence>
<evidence type="ECO:0000313" key="8">
    <source>
        <dbReference type="Proteomes" id="UP000007798"/>
    </source>
</evidence>
<keyword evidence="3" id="KW-0963">Cytoplasm</keyword>
<accession>B4N0E6</accession>
<feature type="domain" description="TPX2 C-terminal" evidence="6">
    <location>
        <begin position="144"/>
        <end position="198"/>
    </location>
</feature>
<dbReference type="GO" id="GO:0005856">
    <property type="term" value="C:cytoskeleton"/>
    <property type="evidence" value="ECO:0007669"/>
    <property type="project" value="UniProtKB-SubCell"/>
</dbReference>
<feature type="compositionally biased region" description="Polar residues" evidence="5">
    <location>
        <begin position="189"/>
        <end position="206"/>
    </location>
</feature>
<keyword evidence="8" id="KW-1185">Reference proteome</keyword>
<evidence type="ECO:0000259" key="6">
    <source>
        <dbReference type="Pfam" id="PF06886"/>
    </source>
</evidence>
<dbReference type="STRING" id="7260.B4N0E6"/>
<evidence type="ECO:0000256" key="1">
    <source>
        <dbReference type="ARBA" id="ARBA00004245"/>
    </source>
</evidence>
<dbReference type="AlphaFoldDB" id="B4N0E6"/>